<dbReference type="Proteomes" id="UP001364156">
    <property type="component" value="Chromosome"/>
</dbReference>
<name>A0ABZ2HI38_9RHOB</name>
<accession>A0ABZ2HI38</accession>
<keyword evidence="2" id="KW-1185">Reference proteome</keyword>
<evidence type="ECO:0000313" key="2">
    <source>
        <dbReference type="Proteomes" id="UP001364156"/>
    </source>
</evidence>
<protein>
    <submittedName>
        <fullName evidence="1">Uncharacterized protein</fullName>
    </submittedName>
</protein>
<organism evidence="1 2">
    <name type="scientific">Roseovarius phycicola</name>
    <dbReference type="NCBI Taxonomy" id="3080976"/>
    <lineage>
        <taxon>Bacteria</taxon>
        <taxon>Pseudomonadati</taxon>
        <taxon>Pseudomonadota</taxon>
        <taxon>Alphaproteobacteria</taxon>
        <taxon>Rhodobacterales</taxon>
        <taxon>Roseobacteraceae</taxon>
        <taxon>Roseovarius</taxon>
    </lineage>
</organism>
<dbReference type="EMBL" id="CP146069">
    <property type="protein sequence ID" value="WWR46176.1"/>
    <property type="molecule type" value="Genomic_DNA"/>
</dbReference>
<gene>
    <name evidence="1" type="ORF">RZ517_15585</name>
</gene>
<sequence>MFKVDTISQKAYMQGNAGFVAVEIFVGESAFSFTEKLSSGAIQTTTVMRDGQAVHSRNTVLFGEIVAAQHFGNCERK</sequence>
<dbReference type="RefSeq" id="WP_338549061.1">
    <property type="nucleotide sequence ID" value="NZ_CP146069.1"/>
</dbReference>
<reference evidence="1 2" key="1">
    <citation type="submission" date="2023-10" db="EMBL/GenBank/DDBJ databases">
        <title>Roseovarius strain S88 nov., isolated from a marine algae.</title>
        <authorList>
            <person name="Lee M.W."/>
            <person name="Lee J.K."/>
            <person name="Kim J.M."/>
            <person name="Choi D.G."/>
            <person name="Baek J.H."/>
            <person name="Bayburt H."/>
            <person name="Jung J.J."/>
            <person name="Han D.M."/>
            <person name="Jeon C.O."/>
        </authorList>
    </citation>
    <scope>NUCLEOTIDE SEQUENCE [LARGE SCALE GENOMIC DNA]</scope>
    <source>
        <strain evidence="1 2">S88</strain>
    </source>
</reference>
<evidence type="ECO:0000313" key="1">
    <source>
        <dbReference type="EMBL" id="WWR46176.1"/>
    </source>
</evidence>
<proteinExistence type="predicted"/>